<evidence type="ECO:0000313" key="3">
    <source>
        <dbReference type="Proteomes" id="UP000194798"/>
    </source>
</evidence>
<accession>A0A251XCK6</accession>
<gene>
    <name evidence="2" type="ORF">TPSD3_03755</name>
</gene>
<organism evidence="2 3">
    <name type="scientific">Thioflexithrix psekupsensis</name>
    <dbReference type="NCBI Taxonomy" id="1570016"/>
    <lineage>
        <taxon>Bacteria</taxon>
        <taxon>Pseudomonadati</taxon>
        <taxon>Pseudomonadota</taxon>
        <taxon>Gammaproteobacteria</taxon>
        <taxon>Thiotrichales</taxon>
        <taxon>Thioflexithrix</taxon>
    </lineage>
</organism>
<feature type="chain" id="PRO_5011528108" description="Hemerythrin-like domain-containing protein" evidence="1">
    <location>
        <begin position="29"/>
        <end position="144"/>
    </location>
</feature>
<keyword evidence="3" id="KW-1185">Reference proteome</keyword>
<reference evidence="2 3" key="1">
    <citation type="submission" date="2016-12" db="EMBL/GenBank/DDBJ databases">
        <title>Thioflexothrix psekupsii D3 genome sequencing and assembly.</title>
        <authorList>
            <person name="Fomenkov A."/>
            <person name="Vincze T."/>
            <person name="Grabovich M."/>
            <person name="Anton B.P."/>
            <person name="Dubinina G."/>
            <person name="Orlova M."/>
            <person name="Belousova E."/>
            <person name="Roberts R.J."/>
        </authorList>
    </citation>
    <scope>NUCLEOTIDE SEQUENCE [LARGE SCALE GENOMIC DNA]</scope>
    <source>
        <strain evidence="2">D3</strain>
    </source>
</reference>
<keyword evidence="1" id="KW-0732">Signal</keyword>
<feature type="signal peptide" evidence="1">
    <location>
        <begin position="1"/>
        <end position="28"/>
    </location>
</feature>
<comment type="caution">
    <text evidence="2">The sequence shown here is derived from an EMBL/GenBank/DDBJ whole genome shotgun (WGS) entry which is preliminary data.</text>
</comment>
<dbReference type="Proteomes" id="UP000194798">
    <property type="component" value="Unassembled WGS sequence"/>
</dbReference>
<evidence type="ECO:0000256" key="1">
    <source>
        <dbReference type="SAM" id="SignalP"/>
    </source>
</evidence>
<name>A0A251XCK6_9GAMM</name>
<sequence length="144" mass="16988">MYHSMLALIKKCLLSFFLSLLIFQPAFAKDTSMNGIMQVDLAFHLFMALTLYHELSEMPKTGKLDQDIKLHQELILAIQDVVKELRIEQEKYQQLLEQTQHHPKIKTLLARIAQSIHHFEAELMLQQKIVEFLQLKYQQQLILE</sequence>
<evidence type="ECO:0000313" key="2">
    <source>
        <dbReference type="EMBL" id="OUD15645.1"/>
    </source>
</evidence>
<evidence type="ECO:0008006" key="4">
    <source>
        <dbReference type="Google" id="ProtNLM"/>
    </source>
</evidence>
<dbReference type="EMBL" id="MSLT01000006">
    <property type="protein sequence ID" value="OUD15645.1"/>
    <property type="molecule type" value="Genomic_DNA"/>
</dbReference>
<protein>
    <recommendedName>
        <fullName evidence="4">Hemerythrin-like domain-containing protein</fullName>
    </recommendedName>
</protein>
<dbReference type="AlphaFoldDB" id="A0A251XCK6"/>
<proteinExistence type="predicted"/>